<accession>A0AAW1JUT9</accession>
<dbReference type="PANTHER" id="PTHR36806">
    <property type="entry name" value="ADENINE PHOSPHORIBOSYLTRANSFERASE"/>
    <property type="match status" value="1"/>
</dbReference>
<dbReference type="Proteomes" id="UP001443914">
    <property type="component" value="Unassembled WGS sequence"/>
</dbReference>
<name>A0AAW1JUT9_SAPOF</name>
<dbReference type="EMBL" id="JBDFQZ010000007">
    <property type="protein sequence ID" value="KAK9706886.1"/>
    <property type="molecule type" value="Genomic_DNA"/>
</dbReference>
<feature type="signal peptide" evidence="1">
    <location>
        <begin position="1"/>
        <end position="32"/>
    </location>
</feature>
<protein>
    <submittedName>
        <fullName evidence="2">Uncharacterized protein</fullName>
    </submittedName>
</protein>
<keyword evidence="1" id="KW-0732">Signal</keyword>
<reference evidence="2" key="1">
    <citation type="submission" date="2024-03" db="EMBL/GenBank/DDBJ databases">
        <title>WGS assembly of Saponaria officinalis var. Norfolk2.</title>
        <authorList>
            <person name="Jenkins J."/>
            <person name="Shu S."/>
            <person name="Grimwood J."/>
            <person name="Barry K."/>
            <person name="Goodstein D."/>
            <person name="Schmutz J."/>
            <person name="Leebens-Mack J."/>
            <person name="Osbourn A."/>
        </authorList>
    </citation>
    <scope>NUCLEOTIDE SEQUENCE [LARGE SCALE GENOMIC DNA]</scope>
    <source>
        <strain evidence="2">JIC</strain>
    </source>
</reference>
<feature type="chain" id="PRO_5043407719" evidence="1">
    <location>
        <begin position="33"/>
        <end position="218"/>
    </location>
</feature>
<gene>
    <name evidence="2" type="ORF">RND81_07G158500</name>
</gene>
<evidence type="ECO:0000313" key="3">
    <source>
        <dbReference type="Proteomes" id="UP001443914"/>
    </source>
</evidence>
<organism evidence="2 3">
    <name type="scientific">Saponaria officinalis</name>
    <name type="common">Common soapwort</name>
    <name type="synonym">Lychnis saponaria</name>
    <dbReference type="NCBI Taxonomy" id="3572"/>
    <lineage>
        <taxon>Eukaryota</taxon>
        <taxon>Viridiplantae</taxon>
        <taxon>Streptophyta</taxon>
        <taxon>Embryophyta</taxon>
        <taxon>Tracheophyta</taxon>
        <taxon>Spermatophyta</taxon>
        <taxon>Magnoliopsida</taxon>
        <taxon>eudicotyledons</taxon>
        <taxon>Gunneridae</taxon>
        <taxon>Pentapetalae</taxon>
        <taxon>Caryophyllales</taxon>
        <taxon>Caryophyllaceae</taxon>
        <taxon>Caryophylleae</taxon>
        <taxon>Saponaria</taxon>
    </lineage>
</organism>
<comment type="caution">
    <text evidence="2">The sequence shown here is derived from an EMBL/GenBank/DDBJ whole genome shotgun (WGS) entry which is preliminary data.</text>
</comment>
<evidence type="ECO:0000256" key="1">
    <source>
        <dbReference type="SAM" id="SignalP"/>
    </source>
</evidence>
<sequence length="218" mass="24578">MALKPSHHHHRTTTVTLLTIILLTTHIHRTSAVPSLTQLRTLLSLSHSLFSRVAHLRSSRGDLPGARRAQLVADKLELGLGLRAWPTVLSMGWDYLVNYAWRDTLSFRDAIAFAGDFNELMSSLTELTRFRNDSERVAWVAGNYRNVLRVSKKLFGRLLSVFTKSGPLRELVETLQTEMEGDFLKDCLEVGSSDLKGMVQILKDLASQYTTSDPKQEL</sequence>
<proteinExistence type="predicted"/>
<dbReference type="AlphaFoldDB" id="A0AAW1JUT9"/>
<keyword evidence="3" id="KW-1185">Reference proteome</keyword>
<evidence type="ECO:0000313" key="2">
    <source>
        <dbReference type="EMBL" id="KAK9706886.1"/>
    </source>
</evidence>